<organism evidence="2 3">
    <name type="scientific">Linum trigynum</name>
    <dbReference type="NCBI Taxonomy" id="586398"/>
    <lineage>
        <taxon>Eukaryota</taxon>
        <taxon>Viridiplantae</taxon>
        <taxon>Streptophyta</taxon>
        <taxon>Embryophyta</taxon>
        <taxon>Tracheophyta</taxon>
        <taxon>Spermatophyta</taxon>
        <taxon>Magnoliopsida</taxon>
        <taxon>eudicotyledons</taxon>
        <taxon>Gunneridae</taxon>
        <taxon>Pentapetalae</taxon>
        <taxon>rosids</taxon>
        <taxon>fabids</taxon>
        <taxon>Malpighiales</taxon>
        <taxon>Linaceae</taxon>
        <taxon>Linum</taxon>
    </lineage>
</organism>
<feature type="domain" description="Reverse transcriptase zinc-binding" evidence="1">
    <location>
        <begin position="5"/>
        <end position="46"/>
    </location>
</feature>
<dbReference type="AlphaFoldDB" id="A0AAV2DF06"/>
<evidence type="ECO:0000313" key="2">
    <source>
        <dbReference type="EMBL" id="CAL1372459.1"/>
    </source>
</evidence>
<sequence length="141" mass="16109">MTMVDGIVTKDKLLKWGKVVNGLCVLCNAEMEPRDHMFFRCVYARRMLADLHFGSLCRDSWVAIVAPGIHSCRRPIADRVDGLIWCIYCVGLWKERSRCVHGTSVRIAEELVRETILDLNFVSRNNECLEEGLRVVGLDQV</sequence>
<dbReference type="InterPro" id="IPR026960">
    <property type="entry name" value="RVT-Znf"/>
</dbReference>
<proteinExistence type="predicted"/>
<evidence type="ECO:0000313" key="3">
    <source>
        <dbReference type="Proteomes" id="UP001497516"/>
    </source>
</evidence>
<keyword evidence="3" id="KW-1185">Reference proteome</keyword>
<accession>A0AAV2DF06</accession>
<protein>
    <recommendedName>
        <fullName evidence="1">Reverse transcriptase zinc-binding domain-containing protein</fullName>
    </recommendedName>
</protein>
<name>A0AAV2DF06_9ROSI</name>
<dbReference type="Pfam" id="PF13966">
    <property type="entry name" value="zf-RVT"/>
    <property type="match status" value="1"/>
</dbReference>
<dbReference type="Proteomes" id="UP001497516">
    <property type="component" value="Chromosome 2"/>
</dbReference>
<evidence type="ECO:0000259" key="1">
    <source>
        <dbReference type="Pfam" id="PF13966"/>
    </source>
</evidence>
<gene>
    <name evidence="2" type="ORF">LTRI10_LOCUS14464</name>
</gene>
<dbReference type="EMBL" id="OZ034815">
    <property type="protein sequence ID" value="CAL1372459.1"/>
    <property type="molecule type" value="Genomic_DNA"/>
</dbReference>
<reference evidence="2 3" key="1">
    <citation type="submission" date="2024-04" db="EMBL/GenBank/DDBJ databases">
        <authorList>
            <person name="Fracassetti M."/>
        </authorList>
    </citation>
    <scope>NUCLEOTIDE SEQUENCE [LARGE SCALE GENOMIC DNA]</scope>
</reference>